<feature type="compositionally biased region" description="Basic and acidic residues" evidence="15">
    <location>
        <begin position="949"/>
        <end position="958"/>
    </location>
</feature>
<dbReference type="SMART" id="SM00360">
    <property type="entry name" value="RRM"/>
    <property type="match status" value="1"/>
</dbReference>
<dbReference type="Proteomes" id="UP000789524">
    <property type="component" value="Unassembled WGS sequence"/>
</dbReference>
<evidence type="ECO:0000256" key="7">
    <source>
        <dbReference type="ARBA" id="ARBA00022884"/>
    </source>
</evidence>
<proteinExistence type="predicted"/>
<feature type="compositionally biased region" description="Basic and acidic residues" evidence="15">
    <location>
        <begin position="973"/>
        <end position="990"/>
    </location>
</feature>
<dbReference type="CDD" id="cd19169">
    <property type="entry name" value="SET_SETD1"/>
    <property type="match status" value="1"/>
</dbReference>
<comment type="catalytic activity">
    <reaction evidence="11">
        <text>L-lysyl(4)-[histone H3] + 3 S-adenosyl-L-methionine = N(6),N(6),N(6)-trimethyl-L-lysyl(4)-[histone H3] + 3 S-adenosyl-L-homocysteine + 3 H(+)</text>
        <dbReference type="Rhea" id="RHEA:60260"/>
        <dbReference type="Rhea" id="RHEA-COMP:15537"/>
        <dbReference type="Rhea" id="RHEA-COMP:15547"/>
        <dbReference type="ChEBI" id="CHEBI:15378"/>
        <dbReference type="ChEBI" id="CHEBI:29969"/>
        <dbReference type="ChEBI" id="CHEBI:57856"/>
        <dbReference type="ChEBI" id="CHEBI:59789"/>
        <dbReference type="ChEBI" id="CHEBI:61961"/>
        <dbReference type="EC" id="2.1.1.354"/>
    </reaction>
</comment>
<accession>A0A8J2VPU9</accession>
<evidence type="ECO:0000256" key="14">
    <source>
        <dbReference type="PROSITE-ProRule" id="PRU00176"/>
    </source>
</evidence>
<comment type="caution">
    <text evidence="19">The sequence shown here is derived from an EMBL/GenBank/DDBJ whole genome shotgun (WGS) entry which is preliminary data.</text>
</comment>
<dbReference type="EC" id="2.1.1.354" evidence="2"/>
<comment type="catalytic activity">
    <reaction evidence="12">
        <text>N(6)-methyl-L-lysyl(4)-[histone H3] + S-adenosyl-L-methionine = N(6),N(6)-dimethyl-L-lysyl(4)-[histone H3] + S-adenosyl-L-homocysteine + H(+)</text>
        <dbReference type="Rhea" id="RHEA:60268"/>
        <dbReference type="Rhea" id="RHEA-COMP:15540"/>
        <dbReference type="Rhea" id="RHEA-COMP:15543"/>
        <dbReference type="ChEBI" id="CHEBI:15378"/>
        <dbReference type="ChEBI" id="CHEBI:57856"/>
        <dbReference type="ChEBI" id="CHEBI:59789"/>
        <dbReference type="ChEBI" id="CHEBI:61929"/>
        <dbReference type="ChEBI" id="CHEBI:61976"/>
    </reaction>
</comment>
<dbReference type="PANTHER" id="PTHR45814">
    <property type="entry name" value="HISTONE-LYSINE N-METHYLTRANSFERASE SETD1"/>
    <property type="match status" value="1"/>
</dbReference>
<comment type="subcellular location">
    <subcellularLocation>
        <location evidence="1">Nucleus</location>
    </subcellularLocation>
</comment>
<keyword evidence="9" id="KW-0804">Transcription</keyword>
<keyword evidence="3" id="KW-0489">Methyltransferase</keyword>
<feature type="compositionally biased region" description="Polar residues" evidence="15">
    <location>
        <begin position="1070"/>
        <end position="1083"/>
    </location>
</feature>
<feature type="region of interest" description="Disordered" evidence="15">
    <location>
        <begin position="341"/>
        <end position="505"/>
    </location>
</feature>
<feature type="compositionally biased region" description="Basic and acidic residues" evidence="15">
    <location>
        <begin position="521"/>
        <end position="532"/>
    </location>
</feature>
<feature type="compositionally biased region" description="Polar residues" evidence="15">
    <location>
        <begin position="991"/>
        <end position="1006"/>
    </location>
</feature>
<evidence type="ECO:0000256" key="11">
    <source>
        <dbReference type="ARBA" id="ARBA00047571"/>
    </source>
</evidence>
<evidence type="ECO:0000259" key="17">
    <source>
        <dbReference type="PROSITE" id="PS50280"/>
    </source>
</evidence>
<evidence type="ECO:0000256" key="1">
    <source>
        <dbReference type="ARBA" id="ARBA00004123"/>
    </source>
</evidence>
<feature type="compositionally biased region" description="Polar residues" evidence="15">
    <location>
        <begin position="343"/>
        <end position="352"/>
    </location>
</feature>
<dbReference type="PANTHER" id="PTHR45814:SF2">
    <property type="entry name" value="HISTONE-LYSINE N-METHYLTRANSFERASE SETD1"/>
    <property type="match status" value="1"/>
</dbReference>
<protein>
    <recommendedName>
        <fullName evidence="2">[histone H3]-lysine(4) N-trimethyltransferase</fullName>
        <ecNumber evidence="2">2.1.1.354</ecNumber>
    </recommendedName>
</protein>
<sequence length="1498" mass="169977">MNGGMEHKTPGHNAVLHKGPKNYKLLIDPFLVKGATKVYRYDGTVPGTSYPSIQCRDPRPQPSRIWNKLEPADLPIPRFRIDKNYVGVPPQLEITIVNLNDNIDKAFLSDMMNKVGPYEELTIFYHPMTNRHLGFARIVFQDVKYSKICIEKYNGKSVMGQVLEVFHDSFGKKCQEMFEDKTVEKKPQPVPIKPPEDARVAKLDPALSKRLEDSKIVDKDPYLRKDLEHNDSNTRWSDDERDRDYKHRIRSRSERDRDIDRDRDGTRERERHRDRYARTSEQSESYASAHVEIPYAPTPVAYDAYYQTPTYGYGYGTSAGAVWWGDWRQPHTSHHHTHMFLKSEQSSSSTWTGAGEPTPSPRHTPLAAPQTPHTPAPPTPLPDKEVKCKPEEPLPPSTSVVGDPEPKPPPPSDEPKNVDLDTRIALLLKGASGGGGLAPPFLSLGMSSEEEDEDRKPRNIPDLDTHNPPSDDEGSVSEDRESIISLNQNKEVNPEPLSNTPSPYLSRDFYLECLQATVERKAKEEERKKFPQIDKIGSDISSSEDELLTGEEPRRSPVNPPDRDQDNLDDDQMSLSSLSSTEAKIEEQVPAEAYYYPPAHPHYYQAMWPTTAYPPGAVGAMGSVAAMGPVGAVGAVGPVGAAYPAAGDMTIYAGGFAPPVIHNFPPPRTVTHEELDNPYYPTINSVIERVTTELKQILKKDFNKKMIESTAFKNFEVWWDEQSRKTRQTVKQTKEDIGQPLQDVSNKKEESVDSIKSIMESRDLGLDLGGYSVGIGLGLRATIPKMPSFRKKRKIPSPVVMDEDSSKRLSDQEEIVQNSDEEKEVPTSPRNRTTGSYLSTGRRRQSSSSSRSSSSSSSRSSWSGSERSGRSVRKVAPRIYSDTDESDLEDAEVQQIKLVSNKERLRRVYSSSSDSEEEMRRREKTPIPEVEASDDRLGSPILSPEEEPRDTILDRVYSDSEEEREYQERRRRNTEYMEQIEREFLEEQRRGQQTSDTDAQQQNDSITEPKQEKSRSSPSKNYLKSPEKNKMAAEGDVEEGELSSEEEALEVRRKKEKKQKKKIDKRRRVTSVSDNSFTESAISVNGVKEASGAVSETSSPQSQASQASQASQVALDHSYCRPPPAERPTTTHLQHDHGYTWMAEPEPEAESPPVVTDEKRREKTERPYKRKHQTKKLTEIQNKLYDGRDDYNNKYSSVTFKQRDIMAEVQVTYEFLTRGIDREDIEYLRRAYEALLAEDAQGYWLNDTHWVEHPPTDLTYSPPKKKSKRYNNIYEDLQGHSSGSARTEGYYKMDAKLKAKYKYHHGRAAAVPPPDDKKASKMQLLSREARSNQRRLLTAFGTDTDSDLLKFNQLKFRKKQLKFAKSGIHDWGLFAQEAIAADEMVIEYVGQMVRPIVADVREAHYEATGIGSSYLFRIDLDTIIDATKCGNLARFINHSCNPNCYAKIITIESQKKIVIYSKQPIGVDEEITYDYKFPLEDEKIPCLCGAPQCRGFLN</sequence>
<feature type="region of interest" description="Disordered" evidence="15">
    <location>
        <begin position="521"/>
        <end position="583"/>
    </location>
</feature>
<dbReference type="InterPro" id="IPR000504">
    <property type="entry name" value="RRM_dom"/>
</dbReference>
<dbReference type="InterPro" id="IPR037841">
    <property type="entry name" value="SET_SETD1A/B"/>
</dbReference>
<evidence type="ECO:0000259" key="18">
    <source>
        <dbReference type="PROSITE" id="PS50868"/>
    </source>
</evidence>
<keyword evidence="7 14" id="KW-0694">RNA-binding</keyword>
<dbReference type="GO" id="GO:0140999">
    <property type="term" value="F:histone H3K4 trimethyltransferase activity"/>
    <property type="evidence" value="ECO:0007669"/>
    <property type="project" value="UniProtKB-EC"/>
</dbReference>
<dbReference type="PROSITE" id="PS50102">
    <property type="entry name" value="RRM"/>
    <property type="match status" value="1"/>
</dbReference>
<feature type="domain" description="Post-SET" evidence="18">
    <location>
        <begin position="1482"/>
        <end position="1498"/>
    </location>
</feature>
<feature type="compositionally biased region" description="Basic and acidic residues" evidence="15">
    <location>
        <begin position="194"/>
        <end position="205"/>
    </location>
</feature>
<evidence type="ECO:0000313" key="19">
    <source>
        <dbReference type="EMBL" id="CAG9559101.1"/>
    </source>
</evidence>
<evidence type="ECO:0000256" key="15">
    <source>
        <dbReference type="SAM" id="MobiDB-lite"/>
    </source>
</evidence>
<dbReference type="SUPFAM" id="SSF54928">
    <property type="entry name" value="RNA-binding domain, RBD"/>
    <property type="match status" value="1"/>
</dbReference>
<keyword evidence="20" id="KW-1185">Reference proteome</keyword>
<dbReference type="Pfam" id="PF00076">
    <property type="entry name" value="RRM_1"/>
    <property type="match status" value="1"/>
</dbReference>
<dbReference type="InterPro" id="IPR044570">
    <property type="entry name" value="Set1-like"/>
</dbReference>
<evidence type="ECO:0000256" key="8">
    <source>
        <dbReference type="ARBA" id="ARBA00023015"/>
    </source>
</evidence>
<feature type="domain" description="SET" evidence="17">
    <location>
        <begin position="1359"/>
        <end position="1476"/>
    </location>
</feature>
<comment type="catalytic activity">
    <reaction evidence="13">
        <text>N(6),N(6)-dimethyl-L-lysyl(4)-[histone H3] + S-adenosyl-L-methionine = N(6),N(6),N(6)-trimethyl-L-lysyl(4)-[histone H3] + S-adenosyl-L-homocysteine + H(+)</text>
        <dbReference type="Rhea" id="RHEA:60272"/>
        <dbReference type="Rhea" id="RHEA-COMP:15537"/>
        <dbReference type="Rhea" id="RHEA-COMP:15540"/>
        <dbReference type="ChEBI" id="CHEBI:15378"/>
        <dbReference type="ChEBI" id="CHEBI:57856"/>
        <dbReference type="ChEBI" id="CHEBI:59789"/>
        <dbReference type="ChEBI" id="CHEBI:61961"/>
        <dbReference type="ChEBI" id="CHEBI:61976"/>
    </reaction>
</comment>
<evidence type="ECO:0000256" key="2">
    <source>
        <dbReference type="ARBA" id="ARBA00012182"/>
    </source>
</evidence>
<dbReference type="Gene3D" id="2.170.270.10">
    <property type="entry name" value="SET domain"/>
    <property type="match status" value="1"/>
</dbReference>
<evidence type="ECO:0000256" key="4">
    <source>
        <dbReference type="ARBA" id="ARBA00022679"/>
    </source>
</evidence>
<feature type="compositionally biased region" description="Low complexity" evidence="15">
    <location>
        <begin position="846"/>
        <end position="866"/>
    </location>
</feature>
<evidence type="ECO:0000256" key="13">
    <source>
        <dbReference type="ARBA" id="ARBA00049129"/>
    </source>
</evidence>
<feature type="compositionally biased region" description="Basic and acidic residues" evidence="15">
    <location>
        <begin position="413"/>
        <end position="422"/>
    </location>
</feature>
<dbReference type="InterPro" id="IPR001214">
    <property type="entry name" value="SET_dom"/>
</dbReference>
<dbReference type="SMART" id="SM00508">
    <property type="entry name" value="PostSET"/>
    <property type="match status" value="1"/>
</dbReference>
<dbReference type="InterPro" id="IPR012677">
    <property type="entry name" value="Nucleotide-bd_a/b_plait_sf"/>
</dbReference>
<feature type="compositionally biased region" description="Basic and acidic residues" evidence="15">
    <location>
        <begin position="551"/>
        <end position="566"/>
    </location>
</feature>
<feature type="compositionally biased region" description="Basic residues" evidence="15">
    <location>
        <begin position="1052"/>
        <end position="1069"/>
    </location>
</feature>
<feature type="region of interest" description="Disordered" evidence="15">
    <location>
        <begin position="250"/>
        <end position="290"/>
    </location>
</feature>
<feature type="compositionally biased region" description="Polar residues" evidence="15">
    <location>
        <begin position="484"/>
        <end position="503"/>
    </location>
</feature>
<evidence type="ECO:0000256" key="3">
    <source>
        <dbReference type="ARBA" id="ARBA00022603"/>
    </source>
</evidence>
<keyword evidence="6" id="KW-0156">Chromatin regulator</keyword>
<keyword evidence="8" id="KW-0805">Transcription regulation</keyword>
<dbReference type="FunFam" id="2.170.270.10:FF:000010">
    <property type="entry name" value="Histone-lysine N-methyltransferase"/>
    <property type="match status" value="1"/>
</dbReference>
<gene>
    <name evidence="19" type="ORF">DCHRY22_LOCUS1031</name>
</gene>
<feature type="compositionally biased region" description="Acidic residues" evidence="15">
    <location>
        <begin position="882"/>
        <end position="892"/>
    </location>
</feature>
<dbReference type="PROSITE" id="PS50280">
    <property type="entry name" value="SET"/>
    <property type="match status" value="1"/>
</dbReference>
<dbReference type="EMBL" id="CAKASE010000043">
    <property type="protein sequence ID" value="CAG9559101.1"/>
    <property type="molecule type" value="Genomic_DNA"/>
</dbReference>
<feature type="compositionally biased region" description="Basic and acidic residues" evidence="15">
    <location>
        <begin position="250"/>
        <end position="278"/>
    </location>
</feature>
<evidence type="ECO:0000256" key="10">
    <source>
        <dbReference type="ARBA" id="ARBA00023242"/>
    </source>
</evidence>
<name>A0A8J2VPU9_9NEOP</name>
<feature type="region of interest" description="Disordered" evidence="15">
    <location>
        <begin position="790"/>
        <end position="1174"/>
    </location>
</feature>
<reference evidence="19" key="1">
    <citation type="submission" date="2021-09" db="EMBL/GenBank/DDBJ databases">
        <authorList>
            <person name="Martin H S."/>
        </authorList>
    </citation>
    <scope>NUCLEOTIDE SEQUENCE</scope>
</reference>
<dbReference type="SMART" id="SM00317">
    <property type="entry name" value="SET"/>
    <property type="match status" value="1"/>
</dbReference>
<dbReference type="SUPFAM" id="SSF82199">
    <property type="entry name" value="SET domain"/>
    <property type="match status" value="1"/>
</dbReference>
<dbReference type="GO" id="GO:0048188">
    <property type="term" value="C:Set1C/COMPASS complex"/>
    <property type="evidence" value="ECO:0007669"/>
    <property type="project" value="InterPro"/>
</dbReference>
<dbReference type="InterPro" id="IPR003616">
    <property type="entry name" value="Post-SET_dom"/>
</dbReference>
<dbReference type="GO" id="GO:0003723">
    <property type="term" value="F:RNA binding"/>
    <property type="evidence" value="ECO:0007669"/>
    <property type="project" value="UniProtKB-UniRule"/>
</dbReference>
<evidence type="ECO:0000313" key="20">
    <source>
        <dbReference type="Proteomes" id="UP000789524"/>
    </source>
</evidence>
<feature type="region of interest" description="Disordered" evidence="15">
    <location>
        <begin position="181"/>
        <end position="205"/>
    </location>
</feature>
<dbReference type="GO" id="GO:0032259">
    <property type="term" value="P:methylation"/>
    <property type="evidence" value="ECO:0007669"/>
    <property type="project" value="UniProtKB-KW"/>
</dbReference>
<feature type="domain" description="RRM" evidence="16">
    <location>
        <begin position="92"/>
        <end position="165"/>
    </location>
</feature>
<evidence type="ECO:0000256" key="5">
    <source>
        <dbReference type="ARBA" id="ARBA00022691"/>
    </source>
</evidence>
<evidence type="ECO:0000256" key="12">
    <source>
        <dbReference type="ARBA" id="ARBA00047583"/>
    </source>
</evidence>
<feature type="compositionally biased region" description="Polar residues" evidence="15">
    <location>
        <begin position="828"/>
        <end position="838"/>
    </location>
</feature>
<dbReference type="SMART" id="SM01291">
    <property type="entry name" value="N-SET"/>
    <property type="match status" value="1"/>
</dbReference>
<keyword evidence="10" id="KW-0539">Nucleus</keyword>
<dbReference type="Pfam" id="PF11764">
    <property type="entry name" value="N-SET"/>
    <property type="match status" value="1"/>
</dbReference>
<feature type="compositionally biased region" description="Low complexity" evidence="15">
    <location>
        <begin position="1098"/>
        <end position="1112"/>
    </location>
</feature>
<dbReference type="InterPro" id="IPR024657">
    <property type="entry name" value="COMPASS_Set1_N-SET"/>
</dbReference>
<dbReference type="Gene3D" id="3.30.70.330">
    <property type="match status" value="1"/>
</dbReference>
<feature type="compositionally biased region" description="Basic and acidic residues" evidence="15">
    <location>
        <begin position="454"/>
        <end position="465"/>
    </location>
</feature>
<feature type="compositionally biased region" description="Pro residues" evidence="15">
    <location>
        <begin position="372"/>
        <end position="381"/>
    </location>
</feature>
<dbReference type="Pfam" id="PF00856">
    <property type="entry name" value="SET"/>
    <property type="match status" value="1"/>
</dbReference>
<dbReference type="InterPro" id="IPR046341">
    <property type="entry name" value="SET_dom_sf"/>
</dbReference>
<evidence type="ECO:0000256" key="9">
    <source>
        <dbReference type="ARBA" id="ARBA00023163"/>
    </source>
</evidence>
<dbReference type="InterPro" id="IPR035979">
    <property type="entry name" value="RBD_domain_sf"/>
</dbReference>
<dbReference type="OrthoDB" id="308383at2759"/>
<keyword evidence="4" id="KW-0808">Transferase</keyword>
<feature type="compositionally biased region" description="Basic and acidic residues" evidence="15">
    <location>
        <begin position="382"/>
        <end position="392"/>
    </location>
</feature>
<evidence type="ECO:0000259" key="16">
    <source>
        <dbReference type="PROSITE" id="PS50102"/>
    </source>
</evidence>
<feature type="compositionally biased region" description="Basic and acidic residues" evidence="15">
    <location>
        <begin position="1156"/>
        <end position="1167"/>
    </location>
</feature>
<evidence type="ECO:0000256" key="6">
    <source>
        <dbReference type="ARBA" id="ARBA00022853"/>
    </source>
</evidence>
<dbReference type="PROSITE" id="PS50868">
    <property type="entry name" value="POST_SET"/>
    <property type="match status" value="1"/>
</dbReference>
<feature type="compositionally biased region" description="Acidic residues" evidence="15">
    <location>
        <begin position="1035"/>
        <end position="1048"/>
    </location>
</feature>
<organism evidence="19 20">
    <name type="scientific">Danaus chrysippus</name>
    <name type="common">African queen</name>
    <dbReference type="NCBI Taxonomy" id="151541"/>
    <lineage>
        <taxon>Eukaryota</taxon>
        <taxon>Metazoa</taxon>
        <taxon>Ecdysozoa</taxon>
        <taxon>Arthropoda</taxon>
        <taxon>Hexapoda</taxon>
        <taxon>Insecta</taxon>
        <taxon>Pterygota</taxon>
        <taxon>Neoptera</taxon>
        <taxon>Endopterygota</taxon>
        <taxon>Lepidoptera</taxon>
        <taxon>Glossata</taxon>
        <taxon>Ditrysia</taxon>
        <taxon>Papilionoidea</taxon>
        <taxon>Nymphalidae</taxon>
        <taxon>Danainae</taxon>
        <taxon>Danaini</taxon>
        <taxon>Danaina</taxon>
        <taxon>Danaus</taxon>
        <taxon>Anosia</taxon>
    </lineage>
</organism>
<keyword evidence="5" id="KW-0949">S-adenosyl-L-methionine</keyword>